<name>A0A4R3NUR6_9HYPH</name>
<dbReference type="Pfam" id="PF05128">
    <property type="entry name" value="DUF697"/>
    <property type="match status" value="1"/>
</dbReference>
<dbReference type="Proteomes" id="UP000295097">
    <property type="component" value="Unassembled WGS sequence"/>
</dbReference>
<evidence type="ECO:0000313" key="10">
    <source>
        <dbReference type="EMBL" id="TCT40287.1"/>
    </source>
</evidence>
<sequence length="361" mass="39179">MNEQDKNPRRPAFFDFEERDPQPEKTPSGDEPRRPRSFDEPDIRFTPDEEDPFLSEDGMNDAEALEPEAATMKKRGFSFAKLAMGAFGIVLTLALGLWIDDLVRGLFARAPWLGWLALGAVAVGVLAAVIVAIREVIAIMRLGAIQNIKVKVAEAHAGSDTGEARKAAEELSGLLSAKAETARGRQLLRDMEADIVDAPQLIEFCEREMMSPLDLKARALILNASKRVSVVTAVSPRAAVDLIYVFYESVRLVRNMAELYGGRPGSIGMFRLMRDVLAHLAVTGSIAVGDGLVQQVLGHGLASKLSARFGEGVINGLMTARIGIAAMDLCRPMPFQALKRPGIGDFISDLGPGSKRDLSRP</sequence>
<feature type="transmembrane region" description="Helical" evidence="8">
    <location>
        <begin position="82"/>
        <end position="100"/>
    </location>
</feature>
<accession>A0A4R3NUR6</accession>
<feature type="region of interest" description="Disordered" evidence="9">
    <location>
        <begin position="1"/>
        <end position="56"/>
    </location>
</feature>
<proteinExistence type="inferred from homology"/>
<keyword evidence="4" id="KW-0997">Cell inner membrane</keyword>
<dbReference type="HAMAP" id="MF_01085">
    <property type="entry name" value="UPF0283"/>
    <property type="match status" value="1"/>
</dbReference>
<evidence type="ECO:0000256" key="8">
    <source>
        <dbReference type="HAMAP-Rule" id="MF_01085"/>
    </source>
</evidence>
<feature type="compositionally biased region" description="Basic and acidic residues" evidence="9">
    <location>
        <begin position="19"/>
        <end position="47"/>
    </location>
</feature>
<evidence type="ECO:0000256" key="9">
    <source>
        <dbReference type="SAM" id="MobiDB-lite"/>
    </source>
</evidence>
<evidence type="ECO:0000256" key="3">
    <source>
        <dbReference type="ARBA" id="ARBA00022475"/>
    </source>
</evidence>
<evidence type="ECO:0000256" key="7">
    <source>
        <dbReference type="ARBA" id="ARBA00023136"/>
    </source>
</evidence>
<keyword evidence="6 8" id="KW-1133">Transmembrane helix</keyword>
<comment type="subcellular location">
    <subcellularLocation>
        <location evidence="1">Cell inner membrane</location>
        <topology evidence="1">Multi-pass membrane protein</topology>
    </subcellularLocation>
    <subcellularLocation>
        <location evidence="8">Cell membrane</location>
        <topology evidence="8">Multi-pass membrane protein</topology>
    </subcellularLocation>
</comment>
<gene>
    <name evidence="10" type="ORF">EDC90_10099</name>
</gene>
<comment type="caution">
    <text evidence="10">The sequence shown here is derived from an EMBL/GenBank/DDBJ whole genome shotgun (WGS) entry which is preliminary data.</text>
</comment>
<keyword evidence="3 8" id="KW-1003">Cell membrane</keyword>
<reference evidence="10 11" key="1">
    <citation type="submission" date="2019-03" db="EMBL/GenBank/DDBJ databases">
        <title>Freshwater and sediment microbial communities from various areas in North America, analyzing microbe dynamics in response to fracking.</title>
        <authorList>
            <person name="Lamendella R."/>
        </authorList>
    </citation>
    <scope>NUCLEOTIDE SEQUENCE [LARGE SCALE GENOMIC DNA]</scope>
    <source>
        <strain evidence="10 11">175.2</strain>
    </source>
</reference>
<keyword evidence="11" id="KW-1185">Reference proteome</keyword>
<evidence type="ECO:0000256" key="2">
    <source>
        <dbReference type="ARBA" id="ARBA00008255"/>
    </source>
</evidence>
<organism evidence="10 11">
    <name type="scientific">Martelella mediterranea</name>
    <dbReference type="NCBI Taxonomy" id="293089"/>
    <lineage>
        <taxon>Bacteria</taxon>
        <taxon>Pseudomonadati</taxon>
        <taxon>Pseudomonadota</taxon>
        <taxon>Alphaproteobacteria</taxon>
        <taxon>Hyphomicrobiales</taxon>
        <taxon>Aurantimonadaceae</taxon>
        <taxon>Martelella</taxon>
    </lineage>
</organism>
<evidence type="ECO:0000256" key="1">
    <source>
        <dbReference type="ARBA" id="ARBA00004429"/>
    </source>
</evidence>
<dbReference type="PANTHER" id="PTHR39342:SF1">
    <property type="entry name" value="UPF0283 MEMBRANE PROTEIN YCJF"/>
    <property type="match status" value="1"/>
</dbReference>
<evidence type="ECO:0000256" key="4">
    <source>
        <dbReference type="ARBA" id="ARBA00022519"/>
    </source>
</evidence>
<dbReference type="GO" id="GO:0005886">
    <property type="term" value="C:plasma membrane"/>
    <property type="evidence" value="ECO:0007669"/>
    <property type="project" value="UniProtKB-SubCell"/>
</dbReference>
<evidence type="ECO:0000256" key="5">
    <source>
        <dbReference type="ARBA" id="ARBA00022692"/>
    </source>
</evidence>
<dbReference type="AlphaFoldDB" id="A0A4R3NUR6"/>
<dbReference type="InterPro" id="IPR006507">
    <property type="entry name" value="UPF0283"/>
</dbReference>
<comment type="similarity">
    <text evidence="2 8">Belongs to the UPF0283 family.</text>
</comment>
<keyword evidence="7 8" id="KW-0472">Membrane</keyword>
<dbReference type="InterPro" id="IPR021147">
    <property type="entry name" value="DUF697"/>
</dbReference>
<dbReference type="NCBIfam" id="TIGR01620">
    <property type="entry name" value="hyp_HI0043"/>
    <property type="match status" value="1"/>
</dbReference>
<dbReference type="OrthoDB" id="9816060at2"/>
<feature type="transmembrane region" description="Helical" evidence="8">
    <location>
        <begin position="112"/>
        <end position="133"/>
    </location>
</feature>
<evidence type="ECO:0000313" key="11">
    <source>
        <dbReference type="Proteomes" id="UP000295097"/>
    </source>
</evidence>
<dbReference type="RefSeq" id="WP_132310287.1">
    <property type="nucleotide sequence ID" value="NZ_SMAR01000009.1"/>
</dbReference>
<dbReference type="PANTHER" id="PTHR39342">
    <property type="entry name" value="UPF0283 MEMBRANE PROTEIN YCJF"/>
    <property type="match status" value="1"/>
</dbReference>
<dbReference type="EMBL" id="SMAR01000009">
    <property type="protein sequence ID" value="TCT40287.1"/>
    <property type="molecule type" value="Genomic_DNA"/>
</dbReference>
<keyword evidence="5 8" id="KW-0812">Transmembrane</keyword>
<protein>
    <recommendedName>
        <fullName evidence="8">UPF0283 membrane protein EDC90_10099</fullName>
    </recommendedName>
</protein>
<evidence type="ECO:0000256" key="6">
    <source>
        <dbReference type="ARBA" id="ARBA00022989"/>
    </source>
</evidence>